<sequence>MKDEILHSEAYFCKNCQAPLSSEHEYCYACGAKKIDSRLDLKLVFEEFSSIFLNIDNTFLKTFTTLFTAPEKVIDGYINGVRKRYLNVISYFTIGLTLAGFQIFFLRKFYPESLELPGITDNADQILIFNSIYDYYSLISILLIPVYALMAKLSFFNRKKYNYTEHLVVMGYVSSQYTMISAILLVFAAIFGGNFYFIGNILNLLFMLFTAYCYKRLLKLTLSQLLLNILLFIGITFIVLLGVVIVSALIIVAMGAGEAFQHSV</sequence>
<protein>
    <recommendedName>
        <fullName evidence="4">DUF3667 domain-containing protein</fullName>
    </recommendedName>
</protein>
<keyword evidence="3" id="KW-1185">Reference proteome</keyword>
<dbReference type="Proteomes" id="UP000192746">
    <property type="component" value="Unassembled WGS sequence"/>
</dbReference>
<keyword evidence="1" id="KW-1133">Transmembrane helix</keyword>
<evidence type="ECO:0000313" key="3">
    <source>
        <dbReference type="Proteomes" id="UP000192746"/>
    </source>
</evidence>
<dbReference type="RefSeq" id="WP_084840859.1">
    <property type="nucleotide sequence ID" value="NZ_ARYN01000005.1"/>
</dbReference>
<feature type="transmembrane region" description="Helical" evidence="1">
    <location>
        <begin position="167"/>
        <end position="189"/>
    </location>
</feature>
<feature type="transmembrane region" description="Helical" evidence="1">
    <location>
        <begin position="195"/>
        <end position="214"/>
    </location>
</feature>
<evidence type="ECO:0000256" key="1">
    <source>
        <dbReference type="SAM" id="Phobius"/>
    </source>
</evidence>
<proteinExistence type="predicted"/>
<comment type="caution">
    <text evidence="2">The sequence shown here is derived from an EMBL/GenBank/DDBJ whole genome shotgun (WGS) entry which is preliminary data.</text>
</comment>
<feature type="transmembrane region" description="Helical" evidence="1">
    <location>
        <begin position="226"/>
        <end position="254"/>
    </location>
</feature>
<reference evidence="2 3" key="1">
    <citation type="submission" date="2013-04" db="EMBL/GenBank/DDBJ databases">
        <title>Zunongwangia sp. 22II14-10F7 Genome Sequencing.</title>
        <authorList>
            <person name="Lai Q."/>
            <person name="Shao Z."/>
        </authorList>
    </citation>
    <scope>NUCLEOTIDE SEQUENCE [LARGE SCALE GENOMIC DNA]</scope>
    <source>
        <strain evidence="2 3">22II14-10F7</strain>
    </source>
</reference>
<dbReference type="OrthoDB" id="1143019at2"/>
<organism evidence="2 3">
    <name type="scientific">Zunongwangia atlantica 22II14-10F7</name>
    <dbReference type="NCBI Taxonomy" id="1185767"/>
    <lineage>
        <taxon>Bacteria</taxon>
        <taxon>Pseudomonadati</taxon>
        <taxon>Bacteroidota</taxon>
        <taxon>Flavobacteriia</taxon>
        <taxon>Flavobacteriales</taxon>
        <taxon>Flavobacteriaceae</taxon>
        <taxon>Zunongwangia</taxon>
    </lineage>
</organism>
<evidence type="ECO:0000313" key="2">
    <source>
        <dbReference type="EMBL" id="ORL46183.1"/>
    </source>
</evidence>
<gene>
    <name evidence="2" type="ORF">IIF7_06426</name>
</gene>
<feature type="transmembrane region" description="Helical" evidence="1">
    <location>
        <begin position="135"/>
        <end position="155"/>
    </location>
</feature>
<accession>A0A1Y1T6Z2</accession>
<evidence type="ECO:0008006" key="4">
    <source>
        <dbReference type="Google" id="ProtNLM"/>
    </source>
</evidence>
<dbReference type="EMBL" id="ARYN01000005">
    <property type="protein sequence ID" value="ORL46183.1"/>
    <property type="molecule type" value="Genomic_DNA"/>
</dbReference>
<dbReference type="Pfam" id="PF12412">
    <property type="entry name" value="DUF3667"/>
    <property type="match status" value="1"/>
</dbReference>
<feature type="transmembrane region" description="Helical" evidence="1">
    <location>
        <begin position="85"/>
        <end position="106"/>
    </location>
</feature>
<name>A0A1Y1T6Z2_9FLAO</name>
<dbReference type="InterPro" id="IPR022134">
    <property type="entry name" value="DUF3667"/>
</dbReference>
<dbReference type="STRING" id="1185767.IIF7_06426"/>
<dbReference type="AlphaFoldDB" id="A0A1Y1T6Z2"/>
<keyword evidence="1" id="KW-0812">Transmembrane</keyword>
<keyword evidence="1" id="KW-0472">Membrane</keyword>